<keyword evidence="8" id="KW-0472">Membrane</keyword>
<gene>
    <name evidence="10" type="primary">narI_2</name>
    <name evidence="10" type="ORF">NCTC10005_04115</name>
</gene>
<accession>A0A377LYV4</accession>
<dbReference type="Proteomes" id="UP000255106">
    <property type="component" value="Unassembled WGS sequence"/>
</dbReference>
<evidence type="ECO:0000256" key="1">
    <source>
        <dbReference type="ARBA" id="ARBA00004651"/>
    </source>
</evidence>
<keyword evidence="6" id="KW-1133">Transmembrane helix</keyword>
<dbReference type="PANTHER" id="PTHR30598">
    <property type="entry name" value="NITRATE REDUCTASE PRIVATE CHAPERONE, REDOX ENZYME MATURATION PROTEIN REMP FAMILY"/>
    <property type="match status" value="1"/>
</dbReference>
<dbReference type="GO" id="GO:0005886">
    <property type="term" value="C:plasma membrane"/>
    <property type="evidence" value="ECO:0007669"/>
    <property type="project" value="UniProtKB-SubCell"/>
</dbReference>
<sequence length="46" mass="5594">MAFIFRLHLVLGMTLFVLFPFSRLVHIWSAPVEYLTRKYQIVRARR</sequence>
<evidence type="ECO:0000313" key="11">
    <source>
        <dbReference type="Proteomes" id="UP000255106"/>
    </source>
</evidence>
<dbReference type="GO" id="GO:0008940">
    <property type="term" value="F:nitrate reductase activity"/>
    <property type="evidence" value="ECO:0007669"/>
    <property type="project" value="TreeGrafter"/>
</dbReference>
<proteinExistence type="predicted"/>
<protein>
    <submittedName>
        <fullName evidence="10">Respiratory nitrate reductase subunit gamma</fullName>
        <ecNumber evidence="10">1.7.99.4</ecNumber>
    </submittedName>
</protein>
<comment type="subcellular location">
    <subcellularLocation>
        <location evidence="1">Cell membrane</location>
        <topology evidence="1">Multi-pass membrane protein</topology>
    </subcellularLocation>
</comment>
<dbReference type="AlphaFoldDB" id="A0A377LYV4"/>
<keyword evidence="7 10" id="KW-0560">Oxidoreductase</keyword>
<keyword evidence="4" id="KW-0812">Transmembrane</keyword>
<evidence type="ECO:0000313" key="10">
    <source>
        <dbReference type="EMBL" id="STQ11344.1"/>
    </source>
</evidence>
<dbReference type="GO" id="GO:0019645">
    <property type="term" value="P:anaerobic electron transport chain"/>
    <property type="evidence" value="ECO:0007669"/>
    <property type="project" value="TreeGrafter"/>
</dbReference>
<evidence type="ECO:0000256" key="4">
    <source>
        <dbReference type="ARBA" id="ARBA00022692"/>
    </source>
</evidence>
<dbReference type="Gene3D" id="1.20.950.20">
    <property type="entry name" value="Transmembrane di-heme cytochromes, Chain C"/>
    <property type="match status" value="1"/>
</dbReference>
<organism evidence="10 11">
    <name type="scientific">Enterobacter cloacae</name>
    <dbReference type="NCBI Taxonomy" id="550"/>
    <lineage>
        <taxon>Bacteria</taxon>
        <taxon>Pseudomonadati</taxon>
        <taxon>Pseudomonadota</taxon>
        <taxon>Gammaproteobacteria</taxon>
        <taxon>Enterobacterales</taxon>
        <taxon>Enterobacteriaceae</taxon>
        <taxon>Enterobacter</taxon>
        <taxon>Enterobacter cloacae complex</taxon>
    </lineage>
</organism>
<evidence type="ECO:0000259" key="9">
    <source>
        <dbReference type="Pfam" id="PF02665"/>
    </source>
</evidence>
<dbReference type="GO" id="GO:0020037">
    <property type="term" value="F:heme binding"/>
    <property type="evidence" value="ECO:0007669"/>
    <property type="project" value="TreeGrafter"/>
</dbReference>
<dbReference type="Pfam" id="PF02665">
    <property type="entry name" value="Nitrate_red_gam"/>
    <property type="match status" value="1"/>
</dbReference>
<dbReference type="InterPro" id="IPR023234">
    <property type="entry name" value="NarG-like_domain"/>
</dbReference>
<evidence type="ECO:0000256" key="5">
    <source>
        <dbReference type="ARBA" id="ARBA00022982"/>
    </source>
</evidence>
<name>A0A377LYV4_ENTCL</name>
<evidence type="ECO:0000256" key="2">
    <source>
        <dbReference type="ARBA" id="ARBA00022448"/>
    </source>
</evidence>
<feature type="domain" description="NarG-like" evidence="9">
    <location>
        <begin position="2"/>
        <end position="45"/>
    </location>
</feature>
<dbReference type="InterPro" id="IPR051936">
    <property type="entry name" value="Heme-iron_electron_transfer"/>
</dbReference>
<dbReference type="EMBL" id="UGJB01000004">
    <property type="protein sequence ID" value="STQ11344.1"/>
    <property type="molecule type" value="Genomic_DNA"/>
</dbReference>
<evidence type="ECO:0000256" key="8">
    <source>
        <dbReference type="ARBA" id="ARBA00023136"/>
    </source>
</evidence>
<reference evidence="10 11" key="1">
    <citation type="submission" date="2018-06" db="EMBL/GenBank/DDBJ databases">
        <authorList>
            <consortium name="Pathogen Informatics"/>
            <person name="Doyle S."/>
        </authorList>
    </citation>
    <scope>NUCLEOTIDE SEQUENCE [LARGE SCALE GENOMIC DNA]</scope>
    <source>
        <strain evidence="10 11">NCTC10005</strain>
    </source>
</reference>
<dbReference type="SUPFAM" id="SSF103501">
    <property type="entry name" value="Respiratory nitrate reductase 1 gamma chain"/>
    <property type="match status" value="1"/>
</dbReference>
<keyword evidence="3" id="KW-1003">Cell membrane</keyword>
<dbReference type="EC" id="1.7.99.4" evidence="10"/>
<keyword evidence="5" id="KW-0249">Electron transport</keyword>
<dbReference type="GO" id="GO:0009055">
    <property type="term" value="F:electron transfer activity"/>
    <property type="evidence" value="ECO:0007669"/>
    <property type="project" value="TreeGrafter"/>
</dbReference>
<evidence type="ECO:0000256" key="7">
    <source>
        <dbReference type="ARBA" id="ARBA00023002"/>
    </source>
</evidence>
<evidence type="ECO:0000256" key="3">
    <source>
        <dbReference type="ARBA" id="ARBA00022475"/>
    </source>
</evidence>
<keyword evidence="2" id="KW-0813">Transport</keyword>
<evidence type="ECO:0000256" key="6">
    <source>
        <dbReference type="ARBA" id="ARBA00022989"/>
    </source>
</evidence>
<dbReference type="InterPro" id="IPR036197">
    <property type="entry name" value="NarG-like_sf"/>
</dbReference>
<dbReference type="PANTHER" id="PTHR30598:SF3">
    <property type="entry name" value="RESPIRATORY NITRATE REDUCTASE 1 GAMMA CHAIN"/>
    <property type="match status" value="1"/>
</dbReference>